<protein>
    <submittedName>
        <fullName evidence="2">Uncharacterized protein LOC106766548</fullName>
    </submittedName>
</protein>
<dbReference type="PANTHER" id="PTHR46692">
    <property type="entry name" value="INOSINE-URIDINE PREFERRING NUCLEOSIDE HYDROLASE FAMILY PROTEIN"/>
    <property type="match status" value="1"/>
</dbReference>
<organism evidence="1 2">
    <name type="scientific">Vigna radiata var. radiata</name>
    <name type="common">Mung bean</name>
    <name type="synonym">Phaseolus aureus</name>
    <dbReference type="NCBI Taxonomy" id="3916"/>
    <lineage>
        <taxon>Eukaryota</taxon>
        <taxon>Viridiplantae</taxon>
        <taxon>Streptophyta</taxon>
        <taxon>Embryophyta</taxon>
        <taxon>Tracheophyta</taxon>
        <taxon>Spermatophyta</taxon>
        <taxon>Magnoliopsida</taxon>
        <taxon>eudicotyledons</taxon>
        <taxon>Gunneridae</taxon>
        <taxon>Pentapetalae</taxon>
        <taxon>rosids</taxon>
        <taxon>fabids</taxon>
        <taxon>Fabales</taxon>
        <taxon>Fabaceae</taxon>
        <taxon>Papilionoideae</taxon>
        <taxon>50 kb inversion clade</taxon>
        <taxon>NPAAA clade</taxon>
        <taxon>indigoferoid/millettioid clade</taxon>
        <taxon>Phaseoleae</taxon>
        <taxon>Vigna</taxon>
    </lineage>
</organism>
<gene>
    <name evidence="2" type="primary">LOC106766548</name>
</gene>
<dbReference type="RefSeq" id="XP_014506756.1">
    <property type="nucleotide sequence ID" value="XM_014651270.2"/>
</dbReference>
<accession>A0A1S3UL35</accession>
<dbReference type="STRING" id="3916.A0A1S3UL35"/>
<proteinExistence type="predicted"/>
<reference evidence="2" key="2">
    <citation type="submission" date="2025-08" db="UniProtKB">
        <authorList>
            <consortium name="RefSeq"/>
        </authorList>
    </citation>
    <scope>IDENTIFICATION</scope>
    <source>
        <tissue evidence="2">Leaf</tissue>
    </source>
</reference>
<evidence type="ECO:0000313" key="2">
    <source>
        <dbReference type="RefSeq" id="XP_014506756.1"/>
    </source>
</evidence>
<name>A0A1S3UL35_VIGRR</name>
<dbReference type="Proteomes" id="UP000087766">
    <property type="component" value="Chromosome 7"/>
</dbReference>
<dbReference type="GeneID" id="106766548"/>
<evidence type="ECO:0000313" key="1">
    <source>
        <dbReference type="Proteomes" id="UP000087766"/>
    </source>
</evidence>
<keyword evidence="1" id="KW-1185">Reference proteome</keyword>
<dbReference type="OrthoDB" id="5783963at2759"/>
<dbReference type="AlphaFoldDB" id="A0A1S3UL35"/>
<reference evidence="1" key="1">
    <citation type="journal article" date="2014" name="Nat. Commun.">
        <title>Genome sequence of mungbean and insights into evolution within Vigna species.</title>
        <authorList>
            <person name="Kang Y.J."/>
            <person name="Kim S.K."/>
            <person name="Kim M.Y."/>
            <person name="Lestari P."/>
            <person name="Kim K.H."/>
            <person name="Ha B.K."/>
            <person name="Jun T.H."/>
            <person name="Hwang W.J."/>
            <person name="Lee T."/>
            <person name="Lee J."/>
            <person name="Shim S."/>
            <person name="Yoon M.Y."/>
            <person name="Jang Y.E."/>
            <person name="Han K.S."/>
            <person name="Taeprayoon P."/>
            <person name="Yoon N."/>
            <person name="Somta P."/>
            <person name="Tanya P."/>
            <person name="Kim K.S."/>
            <person name="Gwag J.G."/>
            <person name="Moon J.K."/>
            <person name="Lee Y.H."/>
            <person name="Park B.S."/>
            <person name="Bombarely A."/>
            <person name="Doyle J.J."/>
            <person name="Jackson S.A."/>
            <person name="Schafleitner R."/>
            <person name="Srinives P."/>
            <person name="Varshney R.K."/>
            <person name="Lee S.H."/>
        </authorList>
    </citation>
    <scope>NUCLEOTIDE SEQUENCE [LARGE SCALE GENOMIC DNA]</scope>
    <source>
        <strain evidence="1">cv. VC1973A</strain>
    </source>
</reference>
<dbReference type="KEGG" id="vra:106766548"/>
<dbReference type="PANTHER" id="PTHR46692:SF1">
    <property type="entry name" value="NUCLEOSIDE HYDROLASE 3-RELATED"/>
    <property type="match status" value="1"/>
</dbReference>
<sequence>MYQHMGTFLEEILGAVVLGDSYSGLNPKFEKKLIKVLADGNESSDGKVVVDEKNGKLVRILTNVNAKAYYKLYAKKLGHKEQSAKIGSFKEQRRRWSHPPLKLEIITSLCTK</sequence>